<evidence type="ECO:0000256" key="2">
    <source>
        <dbReference type="ARBA" id="ARBA00022898"/>
    </source>
</evidence>
<dbReference type="GO" id="GO:0000287">
    <property type="term" value="F:magnesium ion binding"/>
    <property type="evidence" value="ECO:0007669"/>
    <property type="project" value="TreeGrafter"/>
</dbReference>
<name>A0A382B3L4_9ZZZZ</name>
<dbReference type="AlphaFoldDB" id="A0A382B3L4"/>
<reference evidence="4" key="1">
    <citation type="submission" date="2018-05" db="EMBL/GenBank/DDBJ databases">
        <authorList>
            <person name="Lanie J.A."/>
            <person name="Ng W.-L."/>
            <person name="Kazmierczak K.M."/>
            <person name="Andrzejewski T.M."/>
            <person name="Davidsen T.M."/>
            <person name="Wayne K.J."/>
            <person name="Tettelin H."/>
            <person name="Glass J.I."/>
            <person name="Rusch D."/>
            <person name="Podicherti R."/>
            <person name="Tsui H.-C.T."/>
            <person name="Winkler M.E."/>
        </authorList>
    </citation>
    <scope>NUCLEOTIDE SEQUENCE</scope>
</reference>
<dbReference type="InterPro" id="IPR001926">
    <property type="entry name" value="TrpB-like_PALP"/>
</dbReference>
<dbReference type="GO" id="GO:0018114">
    <property type="term" value="F:threonine racemase activity"/>
    <property type="evidence" value="ECO:0007669"/>
    <property type="project" value="TreeGrafter"/>
</dbReference>
<dbReference type="GO" id="GO:0005524">
    <property type="term" value="F:ATP binding"/>
    <property type="evidence" value="ECO:0007669"/>
    <property type="project" value="TreeGrafter"/>
</dbReference>
<dbReference type="InterPro" id="IPR036052">
    <property type="entry name" value="TrpB-like_PALP_sf"/>
</dbReference>
<sequence>MTSVTTFYHVERAYQRIKPLIHKTPVLTSQSVNSVIEGEVVFKCENFQKTGSFKMRGASNAVLSL</sequence>
<gene>
    <name evidence="4" type="ORF">METZ01_LOCUS160681</name>
</gene>
<proteinExistence type="predicted"/>
<evidence type="ECO:0000259" key="3">
    <source>
        <dbReference type="Pfam" id="PF00291"/>
    </source>
</evidence>
<dbReference type="GO" id="GO:0030170">
    <property type="term" value="F:pyridoxal phosphate binding"/>
    <property type="evidence" value="ECO:0007669"/>
    <property type="project" value="TreeGrafter"/>
</dbReference>
<evidence type="ECO:0000256" key="1">
    <source>
        <dbReference type="ARBA" id="ARBA00001933"/>
    </source>
</evidence>
<dbReference type="GO" id="GO:0030378">
    <property type="term" value="F:serine racemase activity"/>
    <property type="evidence" value="ECO:0007669"/>
    <property type="project" value="TreeGrafter"/>
</dbReference>
<accession>A0A382B3L4</accession>
<feature type="domain" description="Tryptophan synthase beta chain-like PALP" evidence="3">
    <location>
        <begin position="18"/>
        <end position="64"/>
    </location>
</feature>
<dbReference type="PANTHER" id="PTHR43050:SF1">
    <property type="entry name" value="SERINE RACEMASE"/>
    <property type="match status" value="1"/>
</dbReference>
<protein>
    <recommendedName>
        <fullName evidence="3">Tryptophan synthase beta chain-like PALP domain-containing protein</fullName>
    </recommendedName>
</protein>
<dbReference type="Gene3D" id="3.40.50.1100">
    <property type="match status" value="1"/>
</dbReference>
<comment type="cofactor">
    <cofactor evidence="1">
        <name>pyridoxal 5'-phosphate</name>
        <dbReference type="ChEBI" id="CHEBI:597326"/>
    </cofactor>
</comment>
<dbReference type="EMBL" id="UINC01027858">
    <property type="protein sequence ID" value="SVB07827.1"/>
    <property type="molecule type" value="Genomic_DNA"/>
</dbReference>
<dbReference type="GO" id="GO:0003941">
    <property type="term" value="F:L-serine ammonia-lyase activity"/>
    <property type="evidence" value="ECO:0007669"/>
    <property type="project" value="TreeGrafter"/>
</dbReference>
<evidence type="ECO:0000313" key="4">
    <source>
        <dbReference type="EMBL" id="SVB07827.1"/>
    </source>
</evidence>
<organism evidence="4">
    <name type="scientific">marine metagenome</name>
    <dbReference type="NCBI Taxonomy" id="408172"/>
    <lineage>
        <taxon>unclassified sequences</taxon>
        <taxon>metagenomes</taxon>
        <taxon>ecological metagenomes</taxon>
    </lineage>
</organism>
<keyword evidence="2" id="KW-0663">Pyridoxal phosphate</keyword>
<dbReference type="PANTHER" id="PTHR43050">
    <property type="entry name" value="SERINE / THREONINE RACEMASE FAMILY MEMBER"/>
    <property type="match status" value="1"/>
</dbReference>
<dbReference type="GO" id="GO:0070179">
    <property type="term" value="P:D-serine biosynthetic process"/>
    <property type="evidence" value="ECO:0007669"/>
    <property type="project" value="TreeGrafter"/>
</dbReference>
<dbReference type="Pfam" id="PF00291">
    <property type="entry name" value="PALP"/>
    <property type="match status" value="1"/>
</dbReference>
<dbReference type="SUPFAM" id="SSF53686">
    <property type="entry name" value="Tryptophan synthase beta subunit-like PLP-dependent enzymes"/>
    <property type="match status" value="1"/>
</dbReference>
<feature type="non-terminal residue" evidence="4">
    <location>
        <position position="65"/>
    </location>
</feature>